<gene>
    <name evidence="2" type="ORF">SPIL2461_LOCUS15200</name>
</gene>
<evidence type="ECO:0000313" key="2">
    <source>
        <dbReference type="EMBL" id="CAE7566176.1"/>
    </source>
</evidence>
<organism evidence="2 3">
    <name type="scientific">Symbiodinium pilosum</name>
    <name type="common">Dinoflagellate</name>
    <dbReference type="NCBI Taxonomy" id="2952"/>
    <lineage>
        <taxon>Eukaryota</taxon>
        <taxon>Sar</taxon>
        <taxon>Alveolata</taxon>
        <taxon>Dinophyceae</taxon>
        <taxon>Suessiales</taxon>
        <taxon>Symbiodiniaceae</taxon>
        <taxon>Symbiodinium</taxon>
    </lineage>
</organism>
<feature type="coiled-coil region" evidence="1">
    <location>
        <begin position="55"/>
        <end position="95"/>
    </location>
</feature>
<proteinExistence type="predicted"/>
<reference evidence="2" key="1">
    <citation type="submission" date="2021-02" db="EMBL/GenBank/DDBJ databases">
        <authorList>
            <person name="Dougan E. K."/>
            <person name="Rhodes N."/>
            <person name="Thang M."/>
            <person name="Chan C."/>
        </authorList>
    </citation>
    <scope>NUCLEOTIDE SEQUENCE</scope>
</reference>
<evidence type="ECO:0000313" key="3">
    <source>
        <dbReference type="Proteomes" id="UP000649617"/>
    </source>
</evidence>
<dbReference type="Proteomes" id="UP000649617">
    <property type="component" value="Unassembled WGS sequence"/>
</dbReference>
<accession>A0A812UIP0</accession>
<name>A0A812UIP0_SYMPI</name>
<protein>
    <submittedName>
        <fullName evidence="2">Uncharacterized protein</fullName>
    </submittedName>
</protein>
<sequence>FGRLAERLATVAARLGGSELGAELREIVVELRREVEAHALGTTADLLAAVGRAREEREELRLALAQQAALAAERELELRLELEQLQEQLAQKVAEESRPELQADVQAQIDEASCSRATD</sequence>
<feature type="non-terminal residue" evidence="2">
    <location>
        <position position="119"/>
    </location>
</feature>
<dbReference type="AlphaFoldDB" id="A0A812UIP0"/>
<keyword evidence="3" id="KW-1185">Reference proteome</keyword>
<comment type="caution">
    <text evidence="2">The sequence shown here is derived from an EMBL/GenBank/DDBJ whole genome shotgun (WGS) entry which is preliminary data.</text>
</comment>
<keyword evidence="1" id="KW-0175">Coiled coil</keyword>
<evidence type="ECO:0000256" key="1">
    <source>
        <dbReference type="SAM" id="Coils"/>
    </source>
</evidence>
<dbReference type="EMBL" id="CAJNIZ010036558">
    <property type="protein sequence ID" value="CAE7566176.1"/>
    <property type="molecule type" value="Genomic_DNA"/>
</dbReference>